<sequence>MPTMTLSQSRRHRRSPEESMIQESLQLVTVELSTNLTTHHRSTLIQLHRSTMHTENRPTHAKKNRSTLIQMSGRKTTTTPLLPLTPDKICIQTSMMKTMRRNELLSTKPSLMRKINSYIIPLGDGMHH</sequence>
<feature type="region of interest" description="Disordered" evidence="1">
    <location>
        <begin position="1"/>
        <end position="20"/>
    </location>
</feature>
<accession>A0A3P6GJH3</accession>
<gene>
    <name evidence="2" type="ORF">BOLC8T47328H</name>
</gene>
<organism evidence="2">
    <name type="scientific">Brassica oleracea</name>
    <name type="common">Wild cabbage</name>
    <dbReference type="NCBI Taxonomy" id="3712"/>
    <lineage>
        <taxon>Eukaryota</taxon>
        <taxon>Viridiplantae</taxon>
        <taxon>Streptophyta</taxon>
        <taxon>Embryophyta</taxon>
        <taxon>Tracheophyta</taxon>
        <taxon>Spermatophyta</taxon>
        <taxon>Magnoliopsida</taxon>
        <taxon>eudicotyledons</taxon>
        <taxon>Gunneridae</taxon>
        <taxon>Pentapetalae</taxon>
        <taxon>rosids</taxon>
        <taxon>malvids</taxon>
        <taxon>Brassicales</taxon>
        <taxon>Brassicaceae</taxon>
        <taxon>Brassiceae</taxon>
        <taxon>Brassica</taxon>
    </lineage>
</organism>
<evidence type="ECO:0000256" key="1">
    <source>
        <dbReference type="SAM" id="MobiDB-lite"/>
    </source>
</evidence>
<dbReference type="AlphaFoldDB" id="A0A3P6GJH3"/>
<name>A0A3P6GJH3_BRAOL</name>
<reference evidence="2" key="1">
    <citation type="submission" date="2018-11" db="EMBL/GenBank/DDBJ databases">
        <authorList>
            <consortium name="Genoscope - CEA"/>
            <person name="William W."/>
        </authorList>
    </citation>
    <scope>NUCLEOTIDE SEQUENCE</scope>
</reference>
<proteinExistence type="predicted"/>
<evidence type="ECO:0000313" key="2">
    <source>
        <dbReference type="EMBL" id="VDD54099.1"/>
    </source>
</evidence>
<dbReference type="EMBL" id="LR031879">
    <property type="protein sequence ID" value="VDD54099.1"/>
    <property type="molecule type" value="Genomic_DNA"/>
</dbReference>
<protein>
    <submittedName>
        <fullName evidence="2">Uncharacterized protein</fullName>
    </submittedName>
</protein>